<reference evidence="1" key="1">
    <citation type="submission" date="2020-11" db="EMBL/GenBank/DDBJ databases">
        <authorList>
            <person name="Tran Van P."/>
        </authorList>
    </citation>
    <scope>NUCLEOTIDE SEQUENCE</scope>
</reference>
<accession>A0A7R9DTX7</accession>
<dbReference type="AlphaFoldDB" id="A0A7R9DTX7"/>
<sequence length="135" mass="15575">MKAMPNLESLGNFLYTAAALKKIYGLRGKPKPCFKLKKILYFRKFRQIDNPEWVESQAFYRGPSTAKLQVLANCCPLLESLYFGSNEVRRICPRILSTFKMLRSLALENIYHTDLMEALKYTPHLIELEVGLGLK</sequence>
<dbReference type="SUPFAM" id="SSF52047">
    <property type="entry name" value="RNI-like"/>
    <property type="match status" value="1"/>
</dbReference>
<name>A0A7R9DTX7_TIMPO</name>
<organism evidence="1">
    <name type="scientific">Timema poppense</name>
    <name type="common">Walking stick</name>
    <dbReference type="NCBI Taxonomy" id="170557"/>
    <lineage>
        <taxon>Eukaryota</taxon>
        <taxon>Metazoa</taxon>
        <taxon>Ecdysozoa</taxon>
        <taxon>Arthropoda</taxon>
        <taxon>Hexapoda</taxon>
        <taxon>Insecta</taxon>
        <taxon>Pterygota</taxon>
        <taxon>Neoptera</taxon>
        <taxon>Polyneoptera</taxon>
        <taxon>Phasmatodea</taxon>
        <taxon>Timematodea</taxon>
        <taxon>Timematoidea</taxon>
        <taxon>Timematidae</taxon>
        <taxon>Timema</taxon>
    </lineage>
</organism>
<dbReference type="EMBL" id="OD025351">
    <property type="protein sequence ID" value="CAD7419962.1"/>
    <property type="molecule type" value="Genomic_DNA"/>
</dbReference>
<evidence type="ECO:0000313" key="1">
    <source>
        <dbReference type="EMBL" id="CAD7419962.1"/>
    </source>
</evidence>
<protein>
    <submittedName>
        <fullName evidence="1">Uncharacterized protein</fullName>
    </submittedName>
</protein>
<gene>
    <name evidence="1" type="ORF">TPSB3V08_LOCUS13377</name>
</gene>
<proteinExistence type="predicted"/>